<keyword evidence="1" id="KW-0472">Membrane</keyword>
<accession>A0A6C0LX40</accession>
<organism evidence="2">
    <name type="scientific">viral metagenome</name>
    <dbReference type="NCBI Taxonomy" id="1070528"/>
    <lineage>
        <taxon>unclassified sequences</taxon>
        <taxon>metagenomes</taxon>
        <taxon>organismal metagenomes</taxon>
    </lineage>
</organism>
<protein>
    <submittedName>
        <fullName evidence="2">Uncharacterized protein</fullName>
    </submittedName>
</protein>
<keyword evidence="1" id="KW-0812">Transmembrane</keyword>
<keyword evidence="1" id="KW-1133">Transmembrane helix</keyword>
<proteinExistence type="predicted"/>
<dbReference type="EMBL" id="MN740587">
    <property type="protein sequence ID" value="QHU35329.1"/>
    <property type="molecule type" value="Genomic_DNA"/>
</dbReference>
<dbReference type="InterPro" id="IPR043929">
    <property type="entry name" value="DUF5755"/>
</dbReference>
<evidence type="ECO:0000313" key="2">
    <source>
        <dbReference type="EMBL" id="QHU35329.1"/>
    </source>
</evidence>
<sequence>MARKCVRKCPPGVFCIENTTIMFLLLITGIFLYVLTQSVYKISLVDNSKRNNLRQYLEHPFRNRFHNNVVPKMGQGITNHPRDTLSNPYLPPLRNGNYFPKNSSDPRGIPINVPTRGPRTEWKQIGILTRENGEETILPLMGRPLYSNRQKWQFYTMSDKNNSVKLPISKNGRSCSAELGCDEIFNGDTVFIEGYNDSFKATVYENNVPEYIPFI</sequence>
<name>A0A6C0LX40_9ZZZZ</name>
<feature type="transmembrane region" description="Helical" evidence="1">
    <location>
        <begin position="12"/>
        <end position="35"/>
    </location>
</feature>
<reference evidence="2" key="1">
    <citation type="journal article" date="2020" name="Nature">
        <title>Giant virus diversity and host interactions through global metagenomics.</title>
        <authorList>
            <person name="Schulz F."/>
            <person name="Roux S."/>
            <person name="Paez-Espino D."/>
            <person name="Jungbluth S."/>
            <person name="Walsh D.A."/>
            <person name="Denef V.J."/>
            <person name="McMahon K.D."/>
            <person name="Konstantinidis K.T."/>
            <person name="Eloe-Fadrosh E.A."/>
            <person name="Kyrpides N.C."/>
            <person name="Woyke T."/>
        </authorList>
    </citation>
    <scope>NUCLEOTIDE SEQUENCE</scope>
    <source>
        <strain evidence="2">GVMAG-S-1017745-26</strain>
    </source>
</reference>
<dbReference type="Pfam" id="PF19059">
    <property type="entry name" value="DUF5755"/>
    <property type="match status" value="1"/>
</dbReference>
<evidence type="ECO:0000256" key="1">
    <source>
        <dbReference type="SAM" id="Phobius"/>
    </source>
</evidence>
<dbReference type="AlphaFoldDB" id="A0A6C0LX40"/>